<dbReference type="RefSeq" id="WP_006974842.1">
    <property type="nucleotide sequence ID" value="NZ_ABCS01000075.1"/>
</dbReference>
<evidence type="ECO:0000259" key="2">
    <source>
        <dbReference type="Pfam" id="PF00174"/>
    </source>
</evidence>
<dbReference type="InterPro" id="IPR000572">
    <property type="entry name" value="OxRdtase_Mopterin-bd_dom"/>
</dbReference>
<dbReference type="PANTHER" id="PTHR43032:SF4">
    <property type="entry name" value="OXIDOREDUCTASE MOLYBDOPTERIN-BINDING DOMAIN-CONTAINING PROTEIN"/>
    <property type="match status" value="1"/>
</dbReference>
<dbReference type="OrthoDB" id="9778777at2"/>
<dbReference type="EMBL" id="ABCS01000075">
    <property type="protein sequence ID" value="EDM76027.1"/>
    <property type="molecule type" value="Genomic_DNA"/>
</dbReference>
<dbReference type="STRING" id="391625.PPSIR1_32959"/>
<organism evidence="3 4">
    <name type="scientific">Plesiocystis pacifica SIR-1</name>
    <dbReference type="NCBI Taxonomy" id="391625"/>
    <lineage>
        <taxon>Bacteria</taxon>
        <taxon>Pseudomonadati</taxon>
        <taxon>Myxococcota</taxon>
        <taxon>Polyangia</taxon>
        <taxon>Nannocystales</taxon>
        <taxon>Nannocystaceae</taxon>
        <taxon>Plesiocystis</taxon>
    </lineage>
</organism>
<keyword evidence="4" id="KW-1185">Reference proteome</keyword>
<gene>
    <name evidence="3" type="ORF">PPSIR1_32959</name>
</gene>
<dbReference type="eggNOG" id="COG2041">
    <property type="taxonomic scope" value="Bacteria"/>
</dbReference>
<name>A6GDQ2_9BACT</name>
<protein>
    <submittedName>
        <fullName evidence="3">Molybdopterin-binding oxidoreductase</fullName>
    </submittedName>
</protein>
<evidence type="ECO:0000313" key="4">
    <source>
        <dbReference type="Proteomes" id="UP000005801"/>
    </source>
</evidence>
<feature type="transmembrane region" description="Helical" evidence="1">
    <location>
        <begin position="21"/>
        <end position="41"/>
    </location>
</feature>
<dbReference type="PANTHER" id="PTHR43032">
    <property type="entry name" value="PROTEIN-METHIONINE-SULFOXIDE REDUCTASE"/>
    <property type="match status" value="1"/>
</dbReference>
<dbReference type="Proteomes" id="UP000005801">
    <property type="component" value="Unassembled WGS sequence"/>
</dbReference>
<sequence length="237" mass="26302">MTKTDPRPTPAVLQAMERRRFIQQLGAGATVVAMGGLWTVAGSTAHAAERRTDGRLRVPPGQKVLTALRPMGGVRGDPSKSKYRLKVHGEVDKVLDLSFRDIVAMDQVTRAEDVHCVTGWTVLGARWTGIQLETLAKLAGVRSSARHVIFEAAHGYTANVRLKEALADNVMIAHKLDGRPLATEHGAPVRAVVPDLYFWKSSKWLTGIRFVSRDEPGYWEVRGYNNHADPWLEERYA</sequence>
<evidence type="ECO:0000256" key="1">
    <source>
        <dbReference type="SAM" id="Phobius"/>
    </source>
</evidence>
<keyword evidence="1" id="KW-0812">Transmembrane</keyword>
<dbReference type="InterPro" id="IPR006311">
    <property type="entry name" value="TAT_signal"/>
</dbReference>
<comment type="caution">
    <text evidence="3">The sequence shown here is derived from an EMBL/GenBank/DDBJ whole genome shotgun (WGS) entry which is preliminary data.</text>
</comment>
<dbReference type="PROSITE" id="PS51318">
    <property type="entry name" value="TAT"/>
    <property type="match status" value="1"/>
</dbReference>
<evidence type="ECO:0000313" key="3">
    <source>
        <dbReference type="EMBL" id="EDM76027.1"/>
    </source>
</evidence>
<reference evidence="3 4" key="1">
    <citation type="submission" date="2007-06" db="EMBL/GenBank/DDBJ databases">
        <authorList>
            <person name="Shimkets L."/>
            <person name="Ferriera S."/>
            <person name="Johnson J."/>
            <person name="Kravitz S."/>
            <person name="Beeson K."/>
            <person name="Sutton G."/>
            <person name="Rogers Y.-H."/>
            <person name="Friedman R."/>
            <person name="Frazier M."/>
            <person name="Venter J.C."/>
        </authorList>
    </citation>
    <scope>NUCLEOTIDE SEQUENCE [LARGE SCALE GENOMIC DNA]</scope>
    <source>
        <strain evidence="3 4">SIR-1</strain>
    </source>
</reference>
<dbReference type="Gene3D" id="3.90.420.10">
    <property type="entry name" value="Oxidoreductase, molybdopterin-binding domain"/>
    <property type="match status" value="1"/>
</dbReference>
<dbReference type="AlphaFoldDB" id="A6GDQ2"/>
<proteinExistence type="predicted"/>
<keyword evidence="1" id="KW-0472">Membrane</keyword>
<dbReference type="InterPro" id="IPR036374">
    <property type="entry name" value="OxRdtase_Mopterin-bd_sf"/>
</dbReference>
<dbReference type="SUPFAM" id="SSF56524">
    <property type="entry name" value="Oxidoreductase molybdopterin-binding domain"/>
    <property type="match status" value="1"/>
</dbReference>
<keyword evidence="1" id="KW-1133">Transmembrane helix</keyword>
<feature type="domain" description="Oxidoreductase molybdopterin-binding" evidence="2">
    <location>
        <begin position="79"/>
        <end position="219"/>
    </location>
</feature>
<dbReference type="Pfam" id="PF00174">
    <property type="entry name" value="Oxidored_molyb"/>
    <property type="match status" value="1"/>
</dbReference>
<accession>A6GDQ2</accession>